<dbReference type="InterPro" id="IPR000600">
    <property type="entry name" value="ROK"/>
</dbReference>
<dbReference type="CDD" id="cd24073">
    <property type="entry name" value="ASKHA_ATPase_ROK_CYANR"/>
    <property type="match status" value="1"/>
</dbReference>
<dbReference type="InterPro" id="IPR043129">
    <property type="entry name" value="ATPase_NBD"/>
</dbReference>
<name>A0A0N9HSI5_9PSEU</name>
<dbReference type="OrthoDB" id="3464494at2"/>
<dbReference type="PANTHER" id="PTHR18964">
    <property type="entry name" value="ROK (REPRESSOR, ORF, KINASE) FAMILY"/>
    <property type="match status" value="1"/>
</dbReference>
<dbReference type="InterPro" id="IPR049874">
    <property type="entry name" value="ROK_cs"/>
</dbReference>
<sequence>MTPRRQSRRAPVTSPAAATVFTTVLTQGPVSRVDVARRTGLSSAAVTKAARPLIEAGYLAELDSEQGGVGRPASPLEIRAEREFFLGIKITDRELVGVVTDLRAQVLLTRFHPLSSCKLDAVVDGVAAMVTELLAESKSYKQRTHCLGVTIAGDVDRESGHVRYSPFLHWRDVPLADLLAEKVDLEITVDNDVKAITVAERWFGNGIGADSFALVTLGTGIGCGLVVNGRVVTGSHGVAGEIGHIPVFGDGPLCHCGATGCVEAIASTDAIVDQARTTTGERDLTIDEVITGARMGDEALRRVFARAGVAIGRGLAAMANLVGPERIIVSGEGLDAYDLFAAEIRETFGTQAFGAAAHCELILRPLPFEEWARGAAAIAVQTLFLSATTPGAVWGQPSPTRR</sequence>
<keyword evidence="3" id="KW-1185">Reference proteome</keyword>
<evidence type="ECO:0000256" key="1">
    <source>
        <dbReference type="ARBA" id="ARBA00006479"/>
    </source>
</evidence>
<proteinExistence type="inferred from homology"/>
<comment type="similarity">
    <text evidence="1">Belongs to the ROK (NagC/XylR) family.</text>
</comment>
<protein>
    <submittedName>
        <fullName evidence="2">ROK family transcriptional regulator</fullName>
    </submittedName>
</protein>
<dbReference type="SUPFAM" id="SSF53067">
    <property type="entry name" value="Actin-like ATPase domain"/>
    <property type="match status" value="1"/>
</dbReference>
<dbReference type="InterPro" id="IPR036388">
    <property type="entry name" value="WH-like_DNA-bd_sf"/>
</dbReference>
<dbReference type="InterPro" id="IPR036390">
    <property type="entry name" value="WH_DNA-bd_sf"/>
</dbReference>
<accession>A0A0N9HSI5</accession>
<dbReference type="PROSITE" id="PS01125">
    <property type="entry name" value="ROK"/>
    <property type="match status" value="1"/>
</dbReference>
<dbReference type="Gene3D" id="3.30.420.40">
    <property type="match status" value="2"/>
</dbReference>
<reference evidence="2 3" key="1">
    <citation type="submission" date="2015-07" db="EMBL/GenBank/DDBJ databases">
        <title>Genome sequencing of Kibdelosporangium phytohabitans.</title>
        <authorList>
            <person name="Qin S."/>
            <person name="Xing K."/>
        </authorList>
    </citation>
    <scope>NUCLEOTIDE SEQUENCE [LARGE SCALE GENOMIC DNA]</scope>
    <source>
        <strain evidence="2 3">KLBMP1111</strain>
    </source>
</reference>
<organism evidence="2 3">
    <name type="scientific">Kibdelosporangium phytohabitans</name>
    <dbReference type="NCBI Taxonomy" id="860235"/>
    <lineage>
        <taxon>Bacteria</taxon>
        <taxon>Bacillati</taxon>
        <taxon>Actinomycetota</taxon>
        <taxon>Actinomycetes</taxon>
        <taxon>Pseudonocardiales</taxon>
        <taxon>Pseudonocardiaceae</taxon>
        <taxon>Kibdelosporangium</taxon>
    </lineage>
</organism>
<dbReference type="SUPFAM" id="SSF46785">
    <property type="entry name" value="Winged helix' DNA-binding domain"/>
    <property type="match status" value="1"/>
</dbReference>
<evidence type="ECO:0000313" key="3">
    <source>
        <dbReference type="Proteomes" id="UP000063699"/>
    </source>
</evidence>
<dbReference type="RefSeq" id="WP_054289854.1">
    <property type="nucleotide sequence ID" value="NZ_CP012752.1"/>
</dbReference>
<dbReference type="PANTHER" id="PTHR18964:SF149">
    <property type="entry name" value="BIFUNCTIONAL UDP-N-ACETYLGLUCOSAMINE 2-EPIMERASE_N-ACETYLMANNOSAMINE KINASE"/>
    <property type="match status" value="1"/>
</dbReference>
<dbReference type="AlphaFoldDB" id="A0A0N9HSI5"/>
<dbReference type="EMBL" id="CP012752">
    <property type="protein sequence ID" value="ALG07944.1"/>
    <property type="molecule type" value="Genomic_DNA"/>
</dbReference>
<dbReference type="Proteomes" id="UP000063699">
    <property type="component" value="Chromosome"/>
</dbReference>
<dbReference type="Pfam" id="PF00480">
    <property type="entry name" value="ROK"/>
    <property type="match status" value="1"/>
</dbReference>
<gene>
    <name evidence="2" type="ORF">AOZ06_14365</name>
</gene>
<dbReference type="Gene3D" id="1.10.10.10">
    <property type="entry name" value="Winged helix-like DNA-binding domain superfamily/Winged helix DNA-binding domain"/>
    <property type="match status" value="1"/>
</dbReference>
<dbReference type="KEGG" id="kphy:AOZ06_14365"/>
<evidence type="ECO:0000313" key="2">
    <source>
        <dbReference type="EMBL" id="ALG07944.1"/>
    </source>
</evidence>